<evidence type="ECO:0000256" key="1">
    <source>
        <dbReference type="SAM" id="SignalP"/>
    </source>
</evidence>
<evidence type="ECO:0000313" key="3">
    <source>
        <dbReference type="Proteomes" id="UP000559010"/>
    </source>
</evidence>
<sequence length="276" mass="31213">MKNILKISILVLMIVYSSSSTIAQQVTGKAIYKSFFKVEINFDSTDTNPEVSAQIQKQLQQQMQRDYELVFNNTESHWKQLESLNNGMAQASSGGMVIELVGLSANEILYKNIGEGRFIEGKSMFEKDYKITDQLELINWKITSETKQIGQYTCKKATYDKIVETKNFSSEMEKMTDATDTIKVVAWFTESIPVSNGPAKSWGLPGLILELKSGDIQFLCSQIILNPEDGIDIKIPKKGKEVTEKEFDEAMEKDMEKMMKKYNGNGEKEIHIKIGG</sequence>
<dbReference type="NCBIfam" id="TIGR01200">
    <property type="entry name" value="GLPGLI"/>
    <property type="match status" value="1"/>
</dbReference>
<proteinExistence type="predicted"/>
<gene>
    <name evidence="2" type="ORF">HH304_20855</name>
</gene>
<feature type="signal peptide" evidence="1">
    <location>
        <begin position="1"/>
        <end position="23"/>
    </location>
</feature>
<dbReference type="AlphaFoldDB" id="A0A848JCZ9"/>
<dbReference type="RefSeq" id="WP_169685237.1">
    <property type="nucleotide sequence ID" value="NZ_JABBNU010000018.1"/>
</dbReference>
<evidence type="ECO:0000313" key="2">
    <source>
        <dbReference type="EMBL" id="NMM50872.1"/>
    </source>
</evidence>
<reference evidence="2 3" key="1">
    <citation type="submission" date="2020-04" db="EMBL/GenBank/DDBJ databases">
        <title>Flammeovirgaceae bacterium KN852 isolated from deep sea.</title>
        <authorList>
            <person name="Zhang D.-C."/>
        </authorList>
    </citation>
    <scope>NUCLEOTIDE SEQUENCE [LARGE SCALE GENOMIC DNA]</scope>
    <source>
        <strain evidence="2 3">KN852</strain>
    </source>
</reference>
<protein>
    <submittedName>
        <fullName evidence="2">GLPGLI family protein</fullName>
    </submittedName>
</protein>
<dbReference type="EMBL" id="JABBNU010000018">
    <property type="protein sequence ID" value="NMM50872.1"/>
    <property type="molecule type" value="Genomic_DNA"/>
</dbReference>
<dbReference type="Pfam" id="PF09697">
    <property type="entry name" value="Porph_ging"/>
    <property type="match status" value="1"/>
</dbReference>
<keyword evidence="1" id="KW-0732">Signal</keyword>
<comment type="caution">
    <text evidence="2">The sequence shown here is derived from an EMBL/GenBank/DDBJ whole genome shotgun (WGS) entry which is preliminary data.</text>
</comment>
<feature type="chain" id="PRO_5032929883" evidence="1">
    <location>
        <begin position="24"/>
        <end position="276"/>
    </location>
</feature>
<keyword evidence="3" id="KW-1185">Reference proteome</keyword>
<name>A0A848JCZ9_9BACT</name>
<organism evidence="2 3">
    <name type="scientific">Marinigracilibium pacificum</name>
    <dbReference type="NCBI Taxonomy" id="2729599"/>
    <lineage>
        <taxon>Bacteria</taxon>
        <taxon>Pseudomonadati</taxon>
        <taxon>Bacteroidota</taxon>
        <taxon>Cytophagia</taxon>
        <taxon>Cytophagales</taxon>
        <taxon>Flammeovirgaceae</taxon>
        <taxon>Marinigracilibium</taxon>
    </lineage>
</organism>
<dbReference type="InterPro" id="IPR005901">
    <property type="entry name" value="GLPGLI"/>
</dbReference>
<dbReference type="Proteomes" id="UP000559010">
    <property type="component" value="Unassembled WGS sequence"/>
</dbReference>
<accession>A0A848JCZ9</accession>